<gene>
    <name evidence="2" type="ordered locus">Os10g0135250</name>
    <name evidence="2" type="ORF">OSNPB_100135250</name>
</gene>
<dbReference type="InParanoid" id="A0A0P0XRB1"/>
<feature type="region of interest" description="Disordered" evidence="1">
    <location>
        <begin position="1"/>
        <end position="106"/>
    </location>
</feature>
<evidence type="ECO:0000256" key="1">
    <source>
        <dbReference type="SAM" id="MobiDB-lite"/>
    </source>
</evidence>
<reference evidence="3" key="1">
    <citation type="journal article" date="2005" name="Nature">
        <title>The map-based sequence of the rice genome.</title>
        <authorList>
            <consortium name="International rice genome sequencing project (IRGSP)"/>
            <person name="Matsumoto T."/>
            <person name="Wu J."/>
            <person name="Kanamori H."/>
            <person name="Katayose Y."/>
            <person name="Fujisawa M."/>
            <person name="Namiki N."/>
            <person name="Mizuno H."/>
            <person name="Yamamoto K."/>
            <person name="Antonio B.A."/>
            <person name="Baba T."/>
            <person name="Sakata K."/>
            <person name="Nagamura Y."/>
            <person name="Aoki H."/>
            <person name="Arikawa K."/>
            <person name="Arita K."/>
            <person name="Bito T."/>
            <person name="Chiden Y."/>
            <person name="Fujitsuka N."/>
            <person name="Fukunaka R."/>
            <person name="Hamada M."/>
            <person name="Harada C."/>
            <person name="Hayashi A."/>
            <person name="Hijishita S."/>
            <person name="Honda M."/>
            <person name="Hosokawa S."/>
            <person name="Ichikawa Y."/>
            <person name="Idonuma A."/>
            <person name="Iijima M."/>
            <person name="Ikeda M."/>
            <person name="Ikeno M."/>
            <person name="Ito K."/>
            <person name="Ito S."/>
            <person name="Ito T."/>
            <person name="Ito Y."/>
            <person name="Ito Y."/>
            <person name="Iwabuchi A."/>
            <person name="Kamiya K."/>
            <person name="Karasawa W."/>
            <person name="Kurita K."/>
            <person name="Katagiri S."/>
            <person name="Kikuta A."/>
            <person name="Kobayashi H."/>
            <person name="Kobayashi N."/>
            <person name="Machita K."/>
            <person name="Maehara T."/>
            <person name="Masukawa M."/>
            <person name="Mizubayashi T."/>
            <person name="Mukai Y."/>
            <person name="Nagasaki H."/>
            <person name="Nagata Y."/>
            <person name="Naito S."/>
            <person name="Nakashima M."/>
            <person name="Nakama Y."/>
            <person name="Nakamichi Y."/>
            <person name="Nakamura M."/>
            <person name="Meguro A."/>
            <person name="Negishi M."/>
            <person name="Ohta I."/>
            <person name="Ohta T."/>
            <person name="Okamoto M."/>
            <person name="Ono N."/>
            <person name="Saji S."/>
            <person name="Sakaguchi M."/>
            <person name="Sakai K."/>
            <person name="Shibata M."/>
            <person name="Shimokawa T."/>
            <person name="Song J."/>
            <person name="Takazaki Y."/>
            <person name="Terasawa K."/>
            <person name="Tsugane M."/>
            <person name="Tsuji K."/>
            <person name="Ueda S."/>
            <person name="Waki K."/>
            <person name="Yamagata H."/>
            <person name="Yamamoto M."/>
            <person name="Yamamoto S."/>
            <person name="Yamane H."/>
            <person name="Yoshiki S."/>
            <person name="Yoshihara R."/>
            <person name="Yukawa K."/>
            <person name="Zhong H."/>
            <person name="Yano M."/>
            <person name="Yuan Q."/>
            <person name="Ouyang S."/>
            <person name="Liu J."/>
            <person name="Jones K.M."/>
            <person name="Gansberger K."/>
            <person name="Moffat K."/>
            <person name="Hill J."/>
            <person name="Bera J."/>
            <person name="Fadrosh D."/>
            <person name="Jin S."/>
            <person name="Johri S."/>
            <person name="Kim M."/>
            <person name="Overton L."/>
            <person name="Reardon M."/>
            <person name="Tsitrin T."/>
            <person name="Vuong H."/>
            <person name="Weaver B."/>
            <person name="Ciecko A."/>
            <person name="Tallon L."/>
            <person name="Jackson J."/>
            <person name="Pai G."/>
            <person name="Aken S.V."/>
            <person name="Utterback T."/>
            <person name="Reidmuller S."/>
            <person name="Feldblyum T."/>
            <person name="Hsiao J."/>
            <person name="Zismann V."/>
            <person name="Iobst S."/>
            <person name="de Vazeille A.R."/>
            <person name="Buell C.R."/>
            <person name="Ying K."/>
            <person name="Li Y."/>
            <person name="Lu T."/>
            <person name="Huang Y."/>
            <person name="Zhao Q."/>
            <person name="Feng Q."/>
            <person name="Zhang L."/>
            <person name="Zhu J."/>
            <person name="Weng Q."/>
            <person name="Mu J."/>
            <person name="Lu Y."/>
            <person name="Fan D."/>
            <person name="Liu Y."/>
            <person name="Guan J."/>
            <person name="Zhang Y."/>
            <person name="Yu S."/>
            <person name="Liu X."/>
            <person name="Zhang Y."/>
            <person name="Hong G."/>
            <person name="Han B."/>
            <person name="Choisne N."/>
            <person name="Demange N."/>
            <person name="Orjeda G."/>
            <person name="Samain S."/>
            <person name="Cattolico L."/>
            <person name="Pelletier E."/>
            <person name="Couloux A."/>
            <person name="Segurens B."/>
            <person name="Wincker P."/>
            <person name="D'Hont A."/>
            <person name="Scarpelli C."/>
            <person name="Weissenbach J."/>
            <person name="Salanoubat M."/>
            <person name="Quetier F."/>
            <person name="Yu Y."/>
            <person name="Kim H.R."/>
            <person name="Rambo T."/>
            <person name="Currie J."/>
            <person name="Collura K."/>
            <person name="Luo M."/>
            <person name="Yang T."/>
            <person name="Ammiraju J.S.S."/>
            <person name="Engler F."/>
            <person name="Soderlund C."/>
            <person name="Wing R.A."/>
            <person name="Palmer L.E."/>
            <person name="de la Bastide M."/>
            <person name="Spiegel L."/>
            <person name="Nascimento L."/>
            <person name="Zutavern T."/>
            <person name="O'Shaughnessy A."/>
            <person name="Dike S."/>
            <person name="Dedhia N."/>
            <person name="Preston R."/>
            <person name="Balija V."/>
            <person name="McCombie W.R."/>
            <person name="Chow T."/>
            <person name="Chen H."/>
            <person name="Chung M."/>
            <person name="Chen C."/>
            <person name="Shaw J."/>
            <person name="Wu H."/>
            <person name="Hsiao K."/>
            <person name="Chao Y."/>
            <person name="Chu M."/>
            <person name="Cheng C."/>
            <person name="Hour A."/>
            <person name="Lee P."/>
            <person name="Lin S."/>
            <person name="Lin Y."/>
            <person name="Liou J."/>
            <person name="Liu S."/>
            <person name="Hsing Y."/>
            <person name="Raghuvanshi S."/>
            <person name="Mohanty A."/>
            <person name="Bharti A.K."/>
            <person name="Gaur A."/>
            <person name="Gupta V."/>
            <person name="Kumar D."/>
            <person name="Ravi V."/>
            <person name="Vij S."/>
            <person name="Kapur A."/>
            <person name="Khurana P."/>
            <person name="Khurana P."/>
            <person name="Khurana J.P."/>
            <person name="Tyagi A.K."/>
            <person name="Gaikwad K."/>
            <person name="Singh A."/>
            <person name="Dalal V."/>
            <person name="Srivastava S."/>
            <person name="Dixit A."/>
            <person name="Pal A.K."/>
            <person name="Ghazi I.A."/>
            <person name="Yadav M."/>
            <person name="Pandit A."/>
            <person name="Bhargava A."/>
            <person name="Sureshbabu K."/>
            <person name="Batra K."/>
            <person name="Sharma T.R."/>
            <person name="Mohapatra T."/>
            <person name="Singh N.K."/>
            <person name="Messing J."/>
            <person name="Nelson A.B."/>
            <person name="Fuks G."/>
            <person name="Kavchok S."/>
            <person name="Keizer G."/>
            <person name="Linton E."/>
            <person name="Llaca V."/>
            <person name="Song R."/>
            <person name="Tanyolac B."/>
            <person name="Young S."/>
            <person name="Ho-Il K."/>
            <person name="Hahn J.H."/>
            <person name="Sangsakoo G."/>
            <person name="Vanavichit A."/>
            <person name="de Mattos Luiz.A.T."/>
            <person name="Zimmer P.D."/>
            <person name="Malone G."/>
            <person name="Dellagostin O."/>
            <person name="de Oliveira A.C."/>
            <person name="Bevan M."/>
            <person name="Bancroft I."/>
            <person name="Minx P."/>
            <person name="Cordum H."/>
            <person name="Wilson R."/>
            <person name="Cheng Z."/>
            <person name="Jin W."/>
            <person name="Jiang J."/>
            <person name="Leong S.A."/>
            <person name="Iwama H."/>
            <person name="Gojobori T."/>
            <person name="Itoh T."/>
            <person name="Niimura Y."/>
            <person name="Fujii Y."/>
            <person name="Habara T."/>
            <person name="Sakai H."/>
            <person name="Sato Y."/>
            <person name="Wilson G."/>
            <person name="Kumar K."/>
            <person name="McCouch S."/>
            <person name="Juretic N."/>
            <person name="Hoen D."/>
            <person name="Wright S."/>
            <person name="Bruskiewich R."/>
            <person name="Bureau T."/>
            <person name="Miyao A."/>
            <person name="Hirochika H."/>
            <person name="Nishikawa T."/>
            <person name="Kadowaki K."/>
            <person name="Sugiura M."/>
            <person name="Burr B."/>
            <person name="Sasaki T."/>
        </authorList>
    </citation>
    <scope>NUCLEOTIDE SEQUENCE [LARGE SCALE GENOMIC DNA]</scope>
    <source>
        <strain evidence="3">cv. Nipponbare</strain>
    </source>
</reference>
<dbReference type="PaxDb" id="39947-A0A0P0XRB1"/>
<feature type="region of interest" description="Disordered" evidence="1">
    <location>
        <begin position="172"/>
        <end position="199"/>
    </location>
</feature>
<dbReference type="Proteomes" id="UP000059680">
    <property type="component" value="Chromosome 10"/>
</dbReference>
<evidence type="ECO:0000313" key="2">
    <source>
        <dbReference type="EMBL" id="BAT09798.1"/>
    </source>
</evidence>
<dbReference type="AlphaFoldDB" id="A0A0P0XRB1"/>
<evidence type="ECO:0000313" key="3">
    <source>
        <dbReference type="Proteomes" id="UP000059680"/>
    </source>
</evidence>
<dbReference type="EMBL" id="AP014966">
    <property type="protein sequence ID" value="BAT09798.1"/>
    <property type="molecule type" value="Genomic_DNA"/>
</dbReference>
<protein>
    <submittedName>
        <fullName evidence="2">Os10g0135250 protein</fullName>
    </submittedName>
</protein>
<reference evidence="2 3" key="2">
    <citation type="journal article" date="2013" name="Plant Cell Physiol.">
        <title>Rice Annotation Project Database (RAP-DB): an integrative and interactive database for rice genomics.</title>
        <authorList>
            <person name="Sakai H."/>
            <person name="Lee S.S."/>
            <person name="Tanaka T."/>
            <person name="Numa H."/>
            <person name="Kim J."/>
            <person name="Kawahara Y."/>
            <person name="Wakimoto H."/>
            <person name="Yang C.C."/>
            <person name="Iwamoto M."/>
            <person name="Abe T."/>
            <person name="Yamada Y."/>
            <person name="Muto A."/>
            <person name="Inokuchi H."/>
            <person name="Ikemura T."/>
            <person name="Matsumoto T."/>
            <person name="Sasaki T."/>
            <person name="Itoh T."/>
        </authorList>
    </citation>
    <scope>NUCLEOTIDE SEQUENCE [LARGE SCALE GENOMIC DNA]</scope>
    <source>
        <strain evidence="3">cv. Nipponbare</strain>
    </source>
</reference>
<sequence>MLRSRHPPGVAGRKEKVRSAAPRATALAAAEEEWGGAAGKNSHDGPSRLKKPRRGRGWRLWRRRRKARAVMRRRNVAQAAEARARSGRASRRRKISSSTSSGRVSSSRLGRRELILAAGGGEWIQFRRTRFAVDAAAARGERQPPDLGGRWLPAAWTSTLGDGELRAKRQRRRFASATADGTAGELGWLNGPPRAGPIQ</sequence>
<dbReference type="Gramene" id="Os10t0135250-01">
    <property type="protein sequence ID" value="Os10t0135250-01"/>
    <property type="gene ID" value="Os10g0135250"/>
</dbReference>
<accession>A0A0P0XRB1</accession>
<organism evidence="2 3">
    <name type="scientific">Oryza sativa subsp. japonica</name>
    <name type="common">Rice</name>
    <dbReference type="NCBI Taxonomy" id="39947"/>
    <lineage>
        <taxon>Eukaryota</taxon>
        <taxon>Viridiplantae</taxon>
        <taxon>Streptophyta</taxon>
        <taxon>Embryophyta</taxon>
        <taxon>Tracheophyta</taxon>
        <taxon>Spermatophyta</taxon>
        <taxon>Magnoliopsida</taxon>
        <taxon>Liliopsida</taxon>
        <taxon>Poales</taxon>
        <taxon>Poaceae</taxon>
        <taxon>BOP clade</taxon>
        <taxon>Oryzoideae</taxon>
        <taxon>Oryzeae</taxon>
        <taxon>Oryzinae</taxon>
        <taxon>Oryza</taxon>
        <taxon>Oryza sativa</taxon>
    </lineage>
</organism>
<name>A0A0P0XRB1_ORYSJ</name>
<feature type="compositionally biased region" description="Basic residues" evidence="1">
    <location>
        <begin position="85"/>
        <end position="95"/>
    </location>
</feature>
<feature type="compositionally biased region" description="Basic residues" evidence="1">
    <location>
        <begin position="48"/>
        <end position="75"/>
    </location>
</feature>
<feature type="compositionally biased region" description="Low complexity" evidence="1">
    <location>
        <begin position="96"/>
        <end position="106"/>
    </location>
</feature>
<feature type="compositionally biased region" description="Low complexity" evidence="1">
    <location>
        <begin position="20"/>
        <end position="29"/>
    </location>
</feature>
<proteinExistence type="predicted"/>
<keyword evidence="3" id="KW-1185">Reference proteome</keyword>
<reference evidence="2 3" key="3">
    <citation type="journal article" date="2013" name="Rice">
        <title>Improvement of the Oryza sativa Nipponbare reference genome using next generation sequence and optical map data.</title>
        <authorList>
            <person name="Kawahara Y."/>
            <person name="de la Bastide M."/>
            <person name="Hamilton J.P."/>
            <person name="Kanamori H."/>
            <person name="McCombie W.R."/>
            <person name="Ouyang S."/>
            <person name="Schwartz D.C."/>
            <person name="Tanaka T."/>
            <person name="Wu J."/>
            <person name="Zhou S."/>
            <person name="Childs K.L."/>
            <person name="Davidson R.M."/>
            <person name="Lin H."/>
            <person name="Quesada-Ocampo L."/>
            <person name="Vaillancourt B."/>
            <person name="Sakai H."/>
            <person name="Lee S.S."/>
            <person name="Kim J."/>
            <person name="Numa H."/>
            <person name="Itoh T."/>
            <person name="Buell C.R."/>
            <person name="Matsumoto T."/>
        </authorList>
    </citation>
    <scope>NUCLEOTIDE SEQUENCE [LARGE SCALE GENOMIC DNA]</scope>
    <source>
        <strain evidence="3">cv. Nipponbare</strain>
    </source>
</reference>